<dbReference type="SUPFAM" id="SSF53649">
    <property type="entry name" value="Alkaline phosphatase-like"/>
    <property type="match status" value="1"/>
</dbReference>
<dbReference type="CDD" id="cd16027">
    <property type="entry name" value="SGSH"/>
    <property type="match status" value="1"/>
</dbReference>
<dbReference type="PANTHER" id="PTHR42693:SF53">
    <property type="entry name" value="ENDO-4-O-SULFATASE"/>
    <property type="match status" value="1"/>
</dbReference>
<dbReference type="Gene3D" id="3.40.720.10">
    <property type="entry name" value="Alkaline Phosphatase, subunit A"/>
    <property type="match status" value="1"/>
</dbReference>
<protein>
    <recommendedName>
        <fullName evidence="3">Sulfatase N-terminal domain-containing protein</fullName>
    </recommendedName>
</protein>
<dbReference type="InterPro" id="IPR050738">
    <property type="entry name" value="Sulfatase"/>
</dbReference>
<organism evidence="4">
    <name type="scientific">marine metagenome</name>
    <dbReference type="NCBI Taxonomy" id="408172"/>
    <lineage>
        <taxon>unclassified sequences</taxon>
        <taxon>metagenomes</taxon>
        <taxon>ecological metagenomes</taxon>
    </lineage>
</organism>
<proteinExistence type="inferred from homology"/>
<dbReference type="EMBL" id="UINC01004924">
    <property type="protein sequence ID" value="SVA17844.1"/>
    <property type="molecule type" value="Genomic_DNA"/>
</dbReference>
<dbReference type="PANTHER" id="PTHR42693">
    <property type="entry name" value="ARYLSULFATASE FAMILY MEMBER"/>
    <property type="match status" value="1"/>
</dbReference>
<evidence type="ECO:0000256" key="1">
    <source>
        <dbReference type="ARBA" id="ARBA00008779"/>
    </source>
</evidence>
<reference evidence="4" key="1">
    <citation type="submission" date="2018-05" db="EMBL/GenBank/DDBJ databases">
        <authorList>
            <person name="Lanie J.A."/>
            <person name="Ng W.-L."/>
            <person name="Kazmierczak K.M."/>
            <person name="Andrzejewski T.M."/>
            <person name="Davidsen T.M."/>
            <person name="Wayne K.J."/>
            <person name="Tettelin H."/>
            <person name="Glass J.I."/>
            <person name="Rusch D."/>
            <person name="Podicherti R."/>
            <person name="Tsui H.-C.T."/>
            <person name="Winkler M.E."/>
        </authorList>
    </citation>
    <scope>NUCLEOTIDE SEQUENCE</scope>
</reference>
<name>A0A381TPW8_9ZZZZ</name>
<dbReference type="InterPro" id="IPR017850">
    <property type="entry name" value="Alkaline_phosphatase_core_sf"/>
</dbReference>
<feature type="domain" description="Sulfatase N-terminal" evidence="3">
    <location>
        <begin position="2"/>
        <end position="288"/>
    </location>
</feature>
<accession>A0A381TPW8</accession>
<keyword evidence="2" id="KW-0378">Hydrolase</keyword>
<sequence>RPNILLIVSEDNGPELGCYGDPYVKTPALDLLSAQGVRFNRAYVPQAGCSQSRAALLTGLYPHQNGQIGLATWKFRLYDEKTPNLVRSLKEGGYRTGIIGKLHINPASAFPFDFKKIPSANFSRSKLGDYAKAANEFITESNAPFFLSVNYPDAHRPFINKINGIPKQTLKGKDVKPLSYFGIDTLELREQTASYYNCMSRLDSLIDDLLDVLKKSGKWDETLIIYLGDHGGDMLRGKRTSYEGGVRIPLIMHWKGKVGFSEGRGQGVRDELVSTLDLMPTILNVAGVAQPDGLSGKSLLPLLQGRAKSWREYLFTEYHTHSAHNFFPQRTVRNGRFKLIHNLQPNQINPGYDFTMNRFFPGLQKVIDQTEEPVRSAYALTKQPPEFELYDLKSDPFEFRNLANDETYASHLNLLKQNLEKWRKETNDPFLDPKNLERLKSEINECFNDIQPSKKDLKLNYWNYFFE</sequence>
<dbReference type="AlphaFoldDB" id="A0A381TPW8"/>
<gene>
    <name evidence="4" type="ORF">METZ01_LOCUS70698</name>
</gene>
<evidence type="ECO:0000259" key="3">
    <source>
        <dbReference type="Pfam" id="PF00884"/>
    </source>
</evidence>
<dbReference type="GO" id="GO:0004065">
    <property type="term" value="F:arylsulfatase activity"/>
    <property type="evidence" value="ECO:0007669"/>
    <property type="project" value="TreeGrafter"/>
</dbReference>
<feature type="non-terminal residue" evidence="4">
    <location>
        <position position="1"/>
    </location>
</feature>
<dbReference type="InterPro" id="IPR000917">
    <property type="entry name" value="Sulfatase_N"/>
</dbReference>
<comment type="similarity">
    <text evidence="1">Belongs to the sulfatase family.</text>
</comment>
<dbReference type="Pfam" id="PF00884">
    <property type="entry name" value="Sulfatase"/>
    <property type="match status" value="1"/>
</dbReference>
<evidence type="ECO:0000313" key="4">
    <source>
        <dbReference type="EMBL" id="SVA17844.1"/>
    </source>
</evidence>
<evidence type="ECO:0000256" key="2">
    <source>
        <dbReference type="ARBA" id="ARBA00022801"/>
    </source>
</evidence>